<sequence>MHRSKGFVTGVVLAVLLGLGDLSTPLTSDGEHPPMAVGIACAVLGLITLAGVALAWTGRRGGVAAIVVTRVLSALTALPAFVADGVPGVIMVVAAVGIALNAAAIVLVTTTLRRPALSPAA</sequence>
<organism evidence="2 3">
    <name type="scientific">Spirilliplanes yamanashiensis</name>
    <dbReference type="NCBI Taxonomy" id="42233"/>
    <lineage>
        <taxon>Bacteria</taxon>
        <taxon>Bacillati</taxon>
        <taxon>Actinomycetota</taxon>
        <taxon>Actinomycetes</taxon>
        <taxon>Micromonosporales</taxon>
        <taxon>Micromonosporaceae</taxon>
        <taxon>Spirilliplanes</taxon>
    </lineage>
</organism>
<dbReference type="EMBL" id="BOOY01000033">
    <property type="protein sequence ID" value="GIJ05414.1"/>
    <property type="molecule type" value="Genomic_DNA"/>
</dbReference>
<keyword evidence="1" id="KW-1133">Transmembrane helix</keyword>
<proteinExistence type="predicted"/>
<protein>
    <submittedName>
        <fullName evidence="2">Uncharacterized protein</fullName>
    </submittedName>
</protein>
<accession>A0A8J4DLN0</accession>
<name>A0A8J4DLN0_9ACTN</name>
<dbReference type="AlphaFoldDB" id="A0A8J4DLN0"/>
<feature type="transmembrane region" description="Helical" evidence="1">
    <location>
        <begin position="36"/>
        <end position="56"/>
    </location>
</feature>
<reference evidence="2" key="1">
    <citation type="submission" date="2021-01" db="EMBL/GenBank/DDBJ databases">
        <title>Whole genome shotgun sequence of Spirilliplanes yamanashiensis NBRC 15828.</title>
        <authorList>
            <person name="Komaki H."/>
            <person name="Tamura T."/>
        </authorList>
    </citation>
    <scope>NUCLEOTIDE SEQUENCE</scope>
    <source>
        <strain evidence="2">NBRC 15828</strain>
    </source>
</reference>
<feature type="transmembrane region" description="Helical" evidence="1">
    <location>
        <begin position="88"/>
        <end position="108"/>
    </location>
</feature>
<feature type="transmembrane region" description="Helical" evidence="1">
    <location>
        <begin position="63"/>
        <end position="82"/>
    </location>
</feature>
<keyword evidence="3" id="KW-1185">Reference proteome</keyword>
<evidence type="ECO:0000256" key="1">
    <source>
        <dbReference type="SAM" id="Phobius"/>
    </source>
</evidence>
<evidence type="ECO:0000313" key="3">
    <source>
        <dbReference type="Proteomes" id="UP000652013"/>
    </source>
</evidence>
<dbReference type="Proteomes" id="UP000652013">
    <property type="component" value="Unassembled WGS sequence"/>
</dbReference>
<keyword evidence="1" id="KW-0472">Membrane</keyword>
<evidence type="ECO:0000313" key="2">
    <source>
        <dbReference type="EMBL" id="GIJ05414.1"/>
    </source>
</evidence>
<dbReference type="RefSeq" id="WP_203940629.1">
    <property type="nucleotide sequence ID" value="NZ_BAAAGJ010000005.1"/>
</dbReference>
<keyword evidence="1" id="KW-0812">Transmembrane</keyword>
<gene>
    <name evidence="2" type="ORF">Sya03_47660</name>
</gene>
<comment type="caution">
    <text evidence="2">The sequence shown here is derived from an EMBL/GenBank/DDBJ whole genome shotgun (WGS) entry which is preliminary data.</text>
</comment>